<dbReference type="PANTHER" id="PTHR20883:SF48">
    <property type="entry name" value="ECTOINE DIOXYGENASE"/>
    <property type="match status" value="1"/>
</dbReference>
<evidence type="ECO:0000313" key="1">
    <source>
        <dbReference type="EMBL" id="MVQ35075.1"/>
    </source>
</evidence>
<organism evidence="1 2">
    <name type="scientific">Paenibacillus anseongense</name>
    <dbReference type="NCBI Taxonomy" id="2682845"/>
    <lineage>
        <taxon>Bacteria</taxon>
        <taxon>Bacillati</taxon>
        <taxon>Bacillota</taxon>
        <taxon>Bacilli</taxon>
        <taxon>Bacillales</taxon>
        <taxon>Paenibacillaceae</taxon>
        <taxon>Paenibacillus</taxon>
    </lineage>
</organism>
<dbReference type="SUPFAM" id="SSF51197">
    <property type="entry name" value="Clavaminate synthase-like"/>
    <property type="match status" value="1"/>
</dbReference>
<dbReference type="Pfam" id="PF05721">
    <property type="entry name" value="PhyH"/>
    <property type="match status" value="1"/>
</dbReference>
<dbReference type="Proteomes" id="UP000467637">
    <property type="component" value="Unassembled WGS sequence"/>
</dbReference>
<reference evidence="1 2" key="1">
    <citation type="submission" date="2019-12" db="EMBL/GenBank/DDBJ databases">
        <authorList>
            <person name="Huq M.A."/>
        </authorList>
    </citation>
    <scope>NUCLEOTIDE SEQUENCE [LARGE SCALE GENOMIC DNA]</scope>
    <source>
        <strain evidence="1 2">MAH-34</strain>
    </source>
</reference>
<proteinExistence type="predicted"/>
<dbReference type="InterPro" id="IPR008775">
    <property type="entry name" value="Phytyl_CoA_dOase-like"/>
</dbReference>
<dbReference type="PANTHER" id="PTHR20883">
    <property type="entry name" value="PHYTANOYL-COA DIOXYGENASE DOMAIN CONTAINING 1"/>
    <property type="match status" value="1"/>
</dbReference>
<accession>A0ABW9U746</accession>
<evidence type="ECO:0000313" key="2">
    <source>
        <dbReference type="Proteomes" id="UP000467637"/>
    </source>
</evidence>
<protein>
    <recommendedName>
        <fullName evidence="3">Phytanoyl-CoA dioxygenase family protein</fullName>
    </recommendedName>
</protein>
<dbReference type="Gene3D" id="2.60.120.620">
    <property type="entry name" value="q2cbj1_9rhob like domain"/>
    <property type="match status" value="1"/>
</dbReference>
<evidence type="ECO:0008006" key="3">
    <source>
        <dbReference type="Google" id="ProtNLM"/>
    </source>
</evidence>
<gene>
    <name evidence="1" type="ORF">GON05_10465</name>
</gene>
<comment type="caution">
    <text evidence="1">The sequence shown here is derived from an EMBL/GenBank/DDBJ whole genome shotgun (WGS) entry which is preliminary data.</text>
</comment>
<sequence length="328" mass="37255">MPLKCGALSILHIPTLHDPQLICLNHRRILLVLTERCFYTYLIKERQTNTERTIAMKEQPFGQHPADRYISQDQIEFYRENGFVQVNDLLDGDELAALREYMEESMSAKEGLSVKTGKDNAAYAKVLNQKVNTWRDHGGMATFAFHPRFAEIALRLTGAKGIRFFHDHALWKMPGDTNATPWHQDSPKWPMNEDGCMSIWIALDDVDENNGCMMFVPKSHKVGKLTNISLHDPVNIFDFVQGTEIAERKPVVVPLKAGSCTFHDGLTFHYAHANKTDKPRRAYAIIYMPDGTTFNGKPHMVLDGQTYTPEEPLRGPMFPLLAKIPAQS</sequence>
<name>A0ABW9U746_9BACL</name>
<keyword evidence="2" id="KW-1185">Reference proteome</keyword>
<dbReference type="EMBL" id="WSEM01000008">
    <property type="protein sequence ID" value="MVQ35075.1"/>
    <property type="molecule type" value="Genomic_DNA"/>
</dbReference>